<dbReference type="AlphaFoldDB" id="A0AA40G1C9"/>
<feature type="non-terminal residue" evidence="1">
    <location>
        <position position="1"/>
    </location>
</feature>
<proteinExistence type="predicted"/>
<accession>A0AA40G1C9</accession>
<dbReference type="Proteomes" id="UP001177670">
    <property type="component" value="Unassembled WGS sequence"/>
</dbReference>
<keyword evidence="2" id="KW-1185">Reference proteome</keyword>
<dbReference type="EMBL" id="JAHYIQ010000009">
    <property type="protein sequence ID" value="KAK1128718.1"/>
    <property type="molecule type" value="Genomic_DNA"/>
</dbReference>
<name>A0AA40G1C9_9HYME</name>
<comment type="caution">
    <text evidence="1">The sequence shown here is derived from an EMBL/GenBank/DDBJ whole genome shotgun (WGS) entry which is preliminary data.</text>
</comment>
<organism evidence="1 2">
    <name type="scientific">Melipona bicolor</name>
    <dbReference type="NCBI Taxonomy" id="60889"/>
    <lineage>
        <taxon>Eukaryota</taxon>
        <taxon>Metazoa</taxon>
        <taxon>Ecdysozoa</taxon>
        <taxon>Arthropoda</taxon>
        <taxon>Hexapoda</taxon>
        <taxon>Insecta</taxon>
        <taxon>Pterygota</taxon>
        <taxon>Neoptera</taxon>
        <taxon>Endopterygota</taxon>
        <taxon>Hymenoptera</taxon>
        <taxon>Apocrita</taxon>
        <taxon>Aculeata</taxon>
        <taxon>Apoidea</taxon>
        <taxon>Anthophila</taxon>
        <taxon>Apidae</taxon>
        <taxon>Melipona</taxon>
    </lineage>
</organism>
<sequence>RRTRCSWAVNNGRRDQVASAALGRVGQEKIGGGIPGDPRPAYATNVIIFIRQRTVATVKFNSRETTAVRISLTRLALFPAGIHLFAGVPVPRNSASMSLYQTALLQNAAFNAVYKLRDNLRRLPRQHGRELAFSLPTP</sequence>
<evidence type="ECO:0000313" key="2">
    <source>
        <dbReference type="Proteomes" id="UP001177670"/>
    </source>
</evidence>
<gene>
    <name evidence="1" type="ORF">K0M31_019869</name>
</gene>
<reference evidence="1" key="1">
    <citation type="submission" date="2021-10" db="EMBL/GenBank/DDBJ databases">
        <title>Melipona bicolor Genome sequencing and assembly.</title>
        <authorList>
            <person name="Araujo N.S."/>
            <person name="Arias M.C."/>
        </authorList>
    </citation>
    <scope>NUCLEOTIDE SEQUENCE</scope>
    <source>
        <strain evidence="1">USP_2M_L1-L4_2017</strain>
        <tissue evidence="1">Whole body</tissue>
    </source>
</reference>
<evidence type="ECO:0000313" key="1">
    <source>
        <dbReference type="EMBL" id="KAK1128718.1"/>
    </source>
</evidence>
<protein>
    <submittedName>
        <fullName evidence="1">Uncharacterized protein</fullName>
    </submittedName>
</protein>